<dbReference type="EMBL" id="SGWQ01000001">
    <property type="protein sequence ID" value="RZS45118.1"/>
    <property type="molecule type" value="Genomic_DNA"/>
</dbReference>
<keyword evidence="2" id="KW-1185">Reference proteome</keyword>
<dbReference type="RefSeq" id="WP_130342701.1">
    <property type="nucleotide sequence ID" value="NZ_SGWQ01000001.1"/>
</dbReference>
<dbReference type="Proteomes" id="UP000294257">
    <property type="component" value="Unassembled WGS sequence"/>
</dbReference>
<name>A0A4Q7L618_9PSEU</name>
<dbReference type="OrthoDB" id="3697269at2"/>
<accession>A0A4Q7L618</accession>
<reference evidence="1 2" key="1">
    <citation type="submission" date="2019-02" db="EMBL/GenBank/DDBJ databases">
        <title>Genomic Encyclopedia of Type Strains, Phase IV (KMG-IV): sequencing the most valuable type-strain genomes for metagenomic binning, comparative biology and taxonomic classification.</title>
        <authorList>
            <person name="Goeker M."/>
        </authorList>
    </citation>
    <scope>NUCLEOTIDE SEQUENCE [LARGE SCALE GENOMIC DNA]</scope>
    <source>
        <strain evidence="1 2">DSM 101727</strain>
    </source>
</reference>
<proteinExistence type="predicted"/>
<comment type="caution">
    <text evidence="1">The sequence shown here is derived from an EMBL/GenBank/DDBJ whole genome shotgun (WGS) entry which is preliminary data.</text>
</comment>
<protein>
    <submittedName>
        <fullName evidence="1">Uncharacterized protein</fullName>
    </submittedName>
</protein>
<organism evidence="1 2">
    <name type="scientific">Herbihabitans rhizosphaerae</name>
    <dbReference type="NCBI Taxonomy" id="1872711"/>
    <lineage>
        <taxon>Bacteria</taxon>
        <taxon>Bacillati</taxon>
        <taxon>Actinomycetota</taxon>
        <taxon>Actinomycetes</taxon>
        <taxon>Pseudonocardiales</taxon>
        <taxon>Pseudonocardiaceae</taxon>
        <taxon>Herbihabitans</taxon>
    </lineage>
</organism>
<dbReference type="AlphaFoldDB" id="A0A4Q7L618"/>
<gene>
    <name evidence="1" type="ORF">EV193_1011005</name>
</gene>
<sequence>MSDSKRALVLHLAGGSEPLVYALSDEGAQDLENRLPDLLGAGAVHMPKLADGTFAAINFVHVVAAHIDEVTPMTRVFGNRRTKAATGLSR</sequence>
<evidence type="ECO:0000313" key="1">
    <source>
        <dbReference type="EMBL" id="RZS45118.1"/>
    </source>
</evidence>
<evidence type="ECO:0000313" key="2">
    <source>
        <dbReference type="Proteomes" id="UP000294257"/>
    </source>
</evidence>